<organism evidence="1 2">
    <name type="scientific">Streptomyces stelliscabiei</name>
    <dbReference type="NCBI Taxonomy" id="146820"/>
    <lineage>
        <taxon>Bacteria</taxon>
        <taxon>Bacillati</taxon>
        <taxon>Actinomycetota</taxon>
        <taxon>Actinomycetes</taxon>
        <taxon>Kitasatosporales</taxon>
        <taxon>Streptomycetaceae</taxon>
        <taxon>Streptomyces</taxon>
    </lineage>
</organism>
<name>A0A8I0NZ01_9ACTN</name>
<evidence type="ECO:0000313" key="2">
    <source>
        <dbReference type="Proteomes" id="UP000629287"/>
    </source>
</evidence>
<evidence type="ECO:0000313" key="1">
    <source>
        <dbReference type="EMBL" id="MBE1594267.1"/>
    </source>
</evidence>
<sequence>MLDAGVWLGRSPEGAAAVRDPARRGAGRAHPSALCVRYRLLPAGALRTGHLILSTVHADLDAAPDALPPARG</sequence>
<protein>
    <submittedName>
        <fullName evidence="1">Uncharacterized protein</fullName>
    </submittedName>
</protein>
<dbReference type="Proteomes" id="UP000629287">
    <property type="component" value="Unassembled WGS sequence"/>
</dbReference>
<proteinExistence type="predicted"/>
<dbReference type="AlphaFoldDB" id="A0A8I0NZ01"/>
<comment type="caution">
    <text evidence="1">The sequence shown here is derived from an EMBL/GenBank/DDBJ whole genome shotgun (WGS) entry which is preliminary data.</text>
</comment>
<keyword evidence="2" id="KW-1185">Reference proteome</keyword>
<accession>A0A8I0NZ01</accession>
<gene>
    <name evidence="1" type="ORF">H4687_000396</name>
</gene>
<dbReference type="EMBL" id="JADBGF010000001">
    <property type="protein sequence ID" value="MBE1594267.1"/>
    <property type="molecule type" value="Genomic_DNA"/>
</dbReference>
<reference evidence="1 2" key="1">
    <citation type="submission" date="2020-10" db="EMBL/GenBank/DDBJ databases">
        <title>Sequencing the genomes of 1000 actinobacteria strains.</title>
        <authorList>
            <person name="Klenk H.-P."/>
        </authorList>
    </citation>
    <scope>NUCLEOTIDE SEQUENCE [LARGE SCALE GENOMIC DNA]</scope>
    <source>
        <strain evidence="1 2">DSM 41803</strain>
    </source>
</reference>